<evidence type="ECO:0000313" key="3">
    <source>
        <dbReference type="EMBL" id="GFG61930.1"/>
    </source>
</evidence>
<sequence length="319" mass="33235">MSRRLVVVGGNGFIGVQTVRHAAAAGWEVLTVDPSPPRGRPDAAAPPHITASITDAAALTTAIGDFAPDAAVNLAAYGEGTDGLASGAARNPGDAVDINIGGMVTLLTALRDADCRHLIWSSSSTVYGPAPHIGADGITEDAALHPELVYGATKVGAEHLTRVLGAQWGIRTVAVRLPLIYGSGRWYGGSQDQLVRFVGRLVSGAPAELHAWTNQADWMHVDDAASVLLALAATPRAAAPAYNVTGHRSSLYEMGLALVDAADAHDRATVTATPVGAPDLPLMDPGLIEREAGYRPAISSAAEGARRYIHDRRHDEHPV</sequence>
<dbReference type="PANTHER" id="PTHR43000">
    <property type="entry name" value="DTDP-D-GLUCOSE 4,6-DEHYDRATASE-RELATED"/>
    <property type="match status" value="1"/>
</dbReference>
<name>A0A7I9WX38_9MYCO</name>
<gene>
    <name evidence="3" type="ORF">MMUR_60660</name>
</gene>
<reference evidence="3 4" key="1">
    <citation type="journal article" date="2019" name="Emerg. Microbes Infect.">
        <title>Comprehensive subspecies identification of 175 nontuberculous mycobacteria species based on 7547 genomic profiles.</title>
        <authorList>
            <person name="Matsumoto Y."/>
            <person name="Kinjo T."/>
            <person name="Motooka D."/>
            <person name="Nabeya D."/>
            <person name="Jung N."/>
            <person name="Uechi K."/>
            <person name="Horii T."/>
            <person name="Iida T."/>
            <person name="Fujita J."/>
            <person name="Nakamura S."/>
        </authorList>
    </citation>
    <scope>NUCLEOTIDE SEQUENCE [LARGE SCALE GENOMIC DNA]</scope>
    <source>
        <strain evidence="3 4">JCM 13392</strain>
    </source>
</reference>
<protein>
    <recommendedName>
        <fullName evidence="2">NAD-dependent epimerase/dehydratase domain-containing protein</fullName>
    </recommendedName>
</protein>
<dbReference type="AlphaFoldDB" id="A0A7I9WX38"/>
<dbReference type="Pfam" id="PF01370">
    <property type="entry name" value="Epimerase"/>
    <property type="match status" value="1"/>
</dbReference>
<evidence type="ECO:0000256" key="1">
    <source>
        <dbReference type="ARBA" id="ARBA00007637"/>
    </source>
</evidence>
<dbReference type="InterPro" id="IPR001509">
    <property type="entry name" value="Epimerase_deHydtase"/>
</dbReference>
<dbReference type="InterPro" id="IPR036291">
    <property type="entry name" value="NAD(P)-bd_dom_sf"/>
</dbReference>
<accession>A0A7I9WX38</accession>
<dbReference type="SUPFAM" id="SSF51735">
    <property type="entry name" value="NAD(P)-binding Rossmann-fold domains"/>
    <property type="match status" value="1"/>
</dbReference>
<dbReference type="Gene3D" id="3.40.50.720">
    <property type="entry name" value="NAD(P)-binding Rossmann-like Domain"/>
    <property type="match status" value="1"/>
</dbReference>
<evidence type="ECO:0000313" key="4">
    <source>
        <dbReference type="Proteomes" id="UP000465241"/>
    </source>
</evidence>
<evidence type="ECO:0000259" key="2">
    <source>
        <dbReference type="Pfam" id="PF01370"/>
    </source>
</evidence>
<proteinExistence type="inferred from homology"/>
<feature type="domain" description="NAD-dependent epimerase/dehydratase" evidence="2">
    <location>
        <begin position="6"/>
        <end position="244"/>
    </location>
</feature>
<dbReference type="RefSeq" id="WP_193491465.1">
    <property type="nucleotide sequence ID" value="NZ_BAAAMC010000039.1"/>
</dbReference>
<keyword evidence="4" id="KW-1185">Reference proteome</keyword>
<comment type="caution">
    <text evidence="3">The sequence shown here is derived from an EMBL/GenBank/DDBJ whole genome shotgun (WGS) entry which is preliminary data.</text>
</comment>
<dbReference type="EMBL" id="BLKT01000003">
    <property type="protein sequence ID" value="GFG61930.1"/>
    <property type="molecule type" value="Genomic_DNA"/>
</dbReference>
<comment type="similarity">
    <text evidence="1">Belongs to the NAD(P)-dependent epimerase/dehydratase family.</text>
</comment>
<dbReference type="CDD" id="cd08946">
    <property type="entry name" value="SDR_e"/>
    <property type="match status" value="1"/>
</dbReference>
<organism evidence="3 4">
    <name type="scientific">Mycolicibacterium murale</name>
    <dbReference type="NCBI Taxonomy" id="182220"/>
    <lineage>
        <taxon>Bacteria</taxon>
        <taxon>Bacillati</taxon>
        <taxon>Actinomycetota</taxon>
        <taxon>Actinomycetes</taxon>
        <taxon>Mycobacteriales</taxon>
        <taxon>Mycobacteriaceae</taxon>
        <taxon>Mycolicibacterium</taxon>
    </lineage>
</organism>
<dbReference type="Proteomes" id="UP000465241">
    <property type="component" value="Unassembled WGS sequence"/>
</dbReference>